<reference evidence="1 2" key="4">
    <citation type="journal article" date="2011" name="BMC Genomics">
        <title>RNA-Seq improves annotation of protein-coding genes in the cucumber genome.</title>
        <authorList>
            <person name="Li Z."/>
            <person name="Zhang Z."/>
            <person name="Yan P."/>
            <person name="Huang S."/>
            <person name="Fei Z."/>
            <person name="Lin K."/>
        </authorList>
    </citation>
    <scope>NUCLEOTIDE SEQUENCE [LARGE SCALE GENOMIC DNA]</scope>
    <source>
        <strain evidence="2">cv. 9930</strain>
    </source>
</reference>
<protein>
    <submittedName>
        <fullName evidence="1">Uncharacterized protein</fullName>
    </submittedName>
</protein>
<keyword evidence="2" id="KW-1185">Reference proteome</keyword>
<sequence>MLIVILGGYVEKWREKDVGTRHRFSGDSQLLALYNENPSTRLEVYGHFSNGFEFTIPARRLFAIPSIYTPKIVLKNSRHCFSTFSCSAGRPIPTTEEEVLQAVLESDEKILPCVRTYENDLSRLSLVGGVDFRQSVTAAAADGGEAATEHLDSGMSAMVVETVFPGTSDEHSTVSTRLFLPARKVREKATKLRKSLAQDFNSSTESKNILAMTFRQVVLQQLWDFELVVFTPGSDRNMEDLENPREVPISFTLSSSEERAISVLAETVCMCALQNTEGKFVDGTSRGTSTRLFGWFRKSTIVASKDSSVVIHKLFDNEIADPKSLLQKFNSNKESWKHRNSKSMNYWWMPTELTRLEKIGGSEFCAWVSEYVPAYRLQIDAHQFNGLKFGGWREFVENRWEVLLTHSQMVGLANILDMFYEDVYSLPDKQLQCGANVHSANLLSKKRNYSSWGLLSKTLAGGVFLVAIGAVGQRFMSRVRLPGRYSAEQPITSLDGLSSVKDQAIEAAKLEEYCISVVKIIKDAFGWHGDVRTGKRVGAWIGDAPDYLTVVESDIRSEDAPSGTIGEENIDEVKASAQDIASYQVVLTTEGKIVGFQPTSRVAVNYWAANPLAKQLYGGKNLSPGFIETGLRIERPNEVVVIELLMSVKTDAFFALARPVYY</sequence>
<dbReference type="eggNOG" id="ENOG502QU9R">
    <property type="taxonomic scope" value="Eukaryota"/>
</dbReference>
<dbReference type="PANTHER" id="PTHR35694:SF1">
    <property type="entry name" value="DENEDDYLASE"/>
    <property type="match status" value="1"/>
</dbReference>
<reference evidence="1 2" key="1">
    <citation type="journal article" date="2009" name="Nat. Genet.">
        <title>The genome of the cucumber, Cucumis sativus L.</title>
        <authorList>
            <person name="Huang S."/>
            <person name="Li R."/>
            <person name="Zhang Z."/>
            <person name="Li L."/>
            <person name="Gu X."/>
            <person name="Fan W."/>
            <person name="Lucas W.J."/>
            <person name="Wang X."/>
            <person name="Xie B."/>
            <person name="Ni P."/>
            <person name="Ren Y."/>
            <person name="Zhu H."/>
            <person name="Li J."/>
            <person name="Lin K."/>
            <person name="Jin W."/>
            <person name="Fei Z."/>
            <person name="Li G."/>
            <person name="Staub J."/>
            <person name="Kilian A."/>
            <person name="van der Vossen E.A."/>
            <person name="Wu Y."/>
            <person name="Guo J."/>
            <person name="He J."/>
            <person name="Jia Z."/>
            <person name="Ren Y."/>
            <person name="Tian G."/>
            <person name="Lu Y."/>
            <person name="Ruan J."/>
            <person name="Qian W."/>
            <person name="Wang M."/>
            <person name="Huang Q."/>
            <person name="Li B."/>
            <person name="Xuan Z."/>
            <person name="Cao J."/>
            <person name="Asan"/>
            <person name="Wu Z."/>
            <person name="Zhang J."/>
            <person name="Cai Q."/>
            <person name="Bai Y."/>
            <person name="Zhao B."/>
            <person name="Han Y."/>
            <person name="Li Y."/>
            <person name="Li X."/>
            <person name="Wang S."/>
            <person name="Shi Q."/>
            <person name="Liu S."/>
            <person name="Cho W.K."/>
            <person name="Kim J.Y."/>
            <person name="Xu Y."/>
            <person name="Heller-Uszynska K."/>
            <person name="Miao H."/>
            <person name="Cheng Z."/>
            <person name="Zhang S."/>
            <person name="Wu J."/>
            <person name="Yang Y."/>
            <person name="Kang H."/>
            <person name="Li M."/>
            <person name="Liang H."/>
            <person name="Ren X."/>
            <person name="Shi Z."/>
            <person name="Wen M."/>
            <person name="Jian M."/>
            <person name="Yang H."/>
            <person name="Zhang G."/>
            <person name="Yang Z."/>
            <person name="Chen R."/>
            <person name="Liu S."/>
            <person name="Li J."/>
            <person name="Ma L."/>
            <person name="Liu H."/>
            <person name="Zhou Y."/>
            <person name="Zhao J."/>
            <person name="Fang X."/>
            <person name="Li G."/>
            <person name="Fang L."/>
            <person name="Li Y."/>
            <person name="Liu D."/>
            <person name="Zheng H."/>
            <person name="Zhang Y."/>
            <person name="Qin N."/>
            <person name="Li Z."/>
            <person name="Yang G."/>
            <person name="Yang S."/>
            <person name="Bolund L."/>
            <person name="Kristiansen K."/>
            <person name="Zheng H."/>
            <person name="Li S."/>
            <person name="Zhang X."/>
            <person name="Yang H."/>
            <person name="Wang J."/>
            <person name="Sun R."/>
            <person name="Zhang B."/>
            <person name="Jiang S."/>
            <person name="Wang J."/>
            <person name="Du Y."/>
            <person name="Li S."/>
        </authorList>
    </citation>
    <scope>NUCLEOTIDE SEQUENCE [LARGE SCALE GENOMIC DNA]</scope>
    <source>
        <strain evidence="2">cv. 9930</strain>
    </source>
</reference>
<evidence type="ECO:0000313" key="1">
    <source>
        <dbReference type="EMBL" id="KGN49269.1"/>
    </source>
</evidence>
<name>A0A0A0KKA1_CUCSA</name>
<proteinExistence type="predicted"/>
<dbReference type="EMBL" id="CM002927">
    <property type="protein sequence ID" value="KGN49269.1"/>
    <property type="molecule type" value="Genomic_DNA"/>
</dbReference>
<dbReference type="AlphaFoldDB" id="A0A0A0KKA1"/>
<dbReference type="Gramene" id="KGN49269">
    <property type="protein sequence ID" value="KGN49269"/>
    <property type="gene ID" value="Csa_6G518240"/>
</dbReference>
<gene>
    <name evidence="1" type="ORF">Csa_6G518240</name>
</gene>
<accession>A0A0A0KKA1</accession>
<reference evidence="1 2" key="3">
    <citation type="journal article" date="2010" name="BMC Genomics">
        <title>Transcriptome sequencing and comparative analysis of cucumber flowers with different sex types.</title>
        <authorList>
            <person name="Guo S."/>
            <person name="Zheng Y."/>
            <person name="Joung J.G."/>
            <person name="Liu S."/>
            <person name="Zhang Z."/>
            <person name="Crasta O.R."/>
            <person name="Sobral B.W."/>
            <person name="Xu Y."/>
            <person name="Huang S."/>
            <person name="Fei Z."/>
        </authorList>
    </citation>
    <scope>NUCLEOTIDE SEQUENCE [LARGE SCALE GENOMIC DNA]</scope>
    <source>
        <strain evidence="2">cv. 9930</strain>
    </source>
</reference>
<dbReference type="Proteomes" id="UP000029981">
    <property type="component" value="Chromosome 6"/>
</dbReference>
<dbReference type="STRING" id="3659.A0A0A0KKA1"/>
<organism evidence="1 2">
    <name type="scientific">Cucumis sativus</name>
    <name type="common">Cucumber</name>
    <dbReference type="NCBI Taxonomy" id="3659"/>
    <lineage>
        <taxon>Eukaryota</taxon>
        <taxon>Viridiplantae</taxon>
        <taxon>Streptophyta</taxon>
        <taxon>Embryophyta</taxon>
        <taxon>Tracheophyta</taxon>
        <taxon>Spermatophyta</taxon>
        <taxon>Magnoliopsida</taxon>
        <taxon>eudicotyledons</taxon>
        <taxon>Gunneridae</taxon>
        <taxon>Pentapetalae</taxon>
        <taxon>rosids</taxon>
        <taxon>fabids</taxon>
        <taxon>Cucurbitales</taxon>
        <taxon>Cucurbitaceae</taxon>
        <taxon>Benincaseae</taxon>
        <taxon>Cucumis</taxon>
    </lineage>
</organism>
<dbReference type="OMA" id="WSDEIKV"/>
<dbReference type="PANTHER" id="PTHR35694">
    <property type="entry name" value="DENEDDYLASE"/>
    <property type="match status" value="1"/>
</dbReference>
<reference evidence="1 2" key="2">
    <citation type="journal article" date="2009" name="PLoS ONE">
        <title>An integrated genetic and cytogenetic map of the cucumber genome.</title>
        <authorList>
            <person name="Ren Y."/>
            <person name="Zhang Z."/>
            <person name="Liu J."/>
            <person name="Staub J.E."/>
            <person name="Han Y."/>
            <person name="Cheng Z."/>
            <person name="Li X."/>
            <person name="Lu J."/>
            <person name="Miao H."/>
            <person name="Kang H."/>
            <person name="Xie B."/>
            <person name="Gu X."/>
            <person name="Wang X."/>
            <person name="Du Y."/>
            <person name="Jin W."/>
            <person name="Huang S."/>
        </authorList>
    </citation>
    <scope>NUCLEOTIDE SEQUENCE [LARGE SCALE GENOMIC DNA]</scope>
    <source>
        <strain evidence="2">cv. 9930</strain>
    </source>
</reference>
<evidence type="ECO:0000313" key="2">
    <source>
        <dbReference type="Proteomes" id="UP000029981"/>
    </source>
</evidence>